<gene>
    <name evidence="1" type="ORF">COCHEDRAFT_1030072</name>
</gene>
<reference evidence="2" key="2">
    <citation type="journal article" date="2013" name="PLoS Genet.">
        <title>Comparative genome structure, secondary metabolite, and effector coding capacity across Cochliobolus pathogens.</title>
        <authorList>
            <person name="Condon B.J."/>
            <person name="Leng Y."/>
            <person name="Wu D."/>
            <person name="Bushley K.E."/>
            <person name="Ohm R.A."/>
            <person name="Otillar R."/>
            <person name="Martin J."/>
            <person name="Schackwitz W."/>
            <person name="Grimwood J."/>
            <person name="MohdZainudin N."/>
            <person name="Xue C."/>
            <person name="Wang R."/>
            <person name="Manning V.A."/>
            <person name="Dhillon B."/>
            <person name="Tu Z.J."/>
            <person name="Steffenson B.J."/>
            <person name="Salamov A."/>
            <person name="Sun H."/>
            <person name="Lowry S."/>
            <person name="LaButti K."/>
            <person name="Han J."/>
            <person name="Copeland A."/>
            <person name="Lindquist E."/>
            <person name="Barry K."/>
            <person name="Schmutz J."/>
            <person name="Baker S.E."/>
            <person name="Ciuffetti L.M."/>
            <person name="Grigoriev I.V."/>
            <person name="Zhong S."/>
            <person name="Turgeon B.G."/>
        </authorList>
    </citation>
    <scope>NUCLEOTIDE SEQUENCE [LARGE SCALE GENOMIC DNA]</scope>
    <source>
        <strain evidence="2">C5 / ATCC 48332 / race O</strain>
    </source>
</reference>
<sequence>MCRAWTCGNTVGGFINARSLVRKVLSADNVEGGWKERKVRDSQSVPLTNSSASGVLDFGTPLTFNRMSQAGPLRPVDEQVKLSYKIKPCILTGNFSEKLSSIRLVSIEGKEKEVHGIL</sequence>
<dbReference type="EMBL" id="KB445575">
    <property type="protein sequence ID" value="EMD92649.1"/>
    <property type="molecule type" value="Genomic_DNA"/>
</dbReference>
<reference evidence="1 2" key="1">
    <citation type="journal article" date="2012" name="PLoS Pathog.">
        <title>Diverse lifestyles and strategies of plant pathogenesis encoded in the genomes of eighteen Dothideomycetes fungi.</title>
        <authorList>
            <person name="Ohm R.A."/>
            <person name="Feau N."/>
            <person name="Henrissat B."/>
            <person name="Schoch C.L."/>
            <person name="Horwitz B.A."/>
            <person name="Barry K.W."/>
            <person name="Condon B.J."/>
            <person name="Copeland A.C."/>
            <person name="Dhillon B."/>
            <person name="Glaser F."/>
            <person name="Hesse C.N."/>
            <person name="Kosti I."/>
            <person name="LaButti K."/>
            <person name="Lindquist E.A."/>
            <person name="Lucas S."/>
            <person name="Salamov A.A."/>
            <person name="Bradshaw R.E."/>
            <person name="Ciuffetti L."/>
            <person name="Hamelin R.C."/>
            <person name="Kema G.H.J."/>
            <person name="Lawrence C."/>
            <person name="Scott J.A."/>
            <person name="Spatafora J.W."/>
            <person name="Turgeon B.G."/>
            <person name="de Wit P.J.G.M."/>
            <person name="Zhong S."/>
            <person name="Goodwin S.B."/>
            <person name="Grigoriev I.V."/>
        </authorList>
    </citation>
    <scope>NUCLEOTIDE SEQUENCE [LARGE SCALE GENOMIC DNA]</scope>
    <source>
        <strain evidence="2">C5 / ATCC 48332 / race O</strain>
    </source>
</reference>
<evidence type="ECO:0000313" key="2">
    <source>
        <dbReference type="Proteomes" id="UP000016936"/>
    </source>
</evidence>
<dbReference type="OrthoDB" id="10355822at2759"/>
<proteinExistence type="predicted"/>
<dbReference type="Proteomes" id="UP000016936">
    <property type="component" value="Unassembled WGS sequence"/>
</dbReference>
<organism evidence="1 2">
    <name type="scientific">Cochliobolus heterostrophus (strain C5 / ATCC 48332 / race O)</name>
    <name type="common">Southern corn leaf blight fungus</name>
    <name type="synonym">Bipolaris maydis</name>
    <dbReference type="NCBI Taxonomy" id="701091"/>
    <lineage>
        <taxon>Eukaryota</taxon>
        <taxon>Fungi</taxon>
        <taxon>Dikarya</taxon>
        <taxon>Ascomycota</taxon>
        <taxon>Pezizomycotina</taxon>
        <taxon>Dothideomycetes</taxon>
        <taxon>Pleosporomycetidae</taxon>
        <taxon>Pleosporales</taxon>
        <taxon>Pleosporineae</taxon>
        <taxon>Pleosporaceae</taxon>
        <taxon>Bipolaris</taxon>
    </lineage>
</organism>
<name>M2U266_COCH5</name>
<dbReference type="AlphaFoldDB" id="M2U266"/>
<evidence type="ECO:0000313" key="1">
    <source>
        <dbReference type="EMBL" id="EMD92649.1"/>
    </source>
</evidence>
<keyword evidence="2" id="KW-1185">Reference proteome</keyword>
<dbReference type="HOGENOM" id="CLU_2276993_0_0_1"/>
<accession>M2U266</accession>
<protein>
    <submittedName>
        <fullName evidence="1">Uncharacterized protein</fullName>
    </submittedName>
</protein>